<dbReference type="NCBIfam" id="TIGR00338">
    <property type="entry name" value="serB"/>
    <property type="match status" value="1"/>
</dbReference>
<comment type="pathway">
    <text evidence="2">Amino-acid biosynthesis; L-serine biosynthesis; L-serine from 3-phospho-D-glycerate: step 3/3.</text>
</comment>
<sequence length="219" mass="23992">MIRLVVLDFDSTLMDGETIDFLAAAKGGVEEQVSAITERAMQGELDFFESLIERVALLEGMDASAADKVFNNLPYMPGAYDFIQALKEMDMKVICFSGGFRPATSKACDDLELDADFANQLHVRNGKLTGLVGGDMMQSNSKGDMLLRLQNLLGIHTSETMAVGDGANDLSMFAYADTRVAFCAKEALKQDATHIVDEKNLMAILDEVFDEEEAGMYDE</sequence>
<keyword evidence="10" id="KW-0718">Serine biosynthesis</keyword>
<evidence type="ECO:0000256" key="2">
    <source>
        <dbReference type="ARBA" id="ARBA00005135"/>
    </source>
</evidence>
<dbReference type="PANTHER" id="PTHR43344">
    <property type="entry name" value="PHOSPHOSERINE PHOSPHATASE"/>
    <property type="match status" value="1"/>
</dbReference>
<evidence type="ECO:0000256" key="1">
    <source>
        <dbReference type="ARBA" id="ARBA00001946"/>
    </source>
</evidence>
<evidence type="ECO:0000256" key="3">
    <source>
        <dbReference type="ARBA" id="ARBA00009184"/>
    </source>
</evidence>
<feature type="active site" description="Proton donor" evidence="14">
    <location>
        <position position="10"/>
    </location>
</feature>
<protein>
    <recommendedName>
        <fullName evidence="5">Phosphoserine phosphatase</fullName>
        <ecNumber evidence="4">3.1.3.3</ecNumber>
    </recommendedName>
    <alternativeName>
        <fullName evidence="11">O-phosphoserine phosphohydrolase</fullName>
    </alternativeName>
</protein>
<dbReference type="GO" id="GO:0036424">
    <property type="term" value="F:L-phosphoserine phosphatase activity"/>
    <property type="evidence" value="ECO:0007669"/>
    <property type="project" value="InterPro"/>
</dbReference>
<dbReference type="InterPro" id="IPR050582">
    <property type="entry name" value="HAD-like_SerB"/>
</dbReference>
<evidence type="ECO:0000256" key="7">
    <source>
        <dbReference type="ARBA" id="ARBA00022723"/>
    </source>
</evidence>
<evidence type="ECO:0000256" key="4">
    <source>
        <dbReference type="ARBA" id="ARBA00012640"/>
    </source>
</evidence>
<keyword evidence="8 15" id="KW-0378">Hydrolase</keyword>
<feature type="active site" description="Nucleophile" evidence="14">
    <location>
        <position position="8"/>
    </location>
</feature>
<evidence type="ECO:0000256" key="10">
    <source>
        <dbReference type="ARBA" id="ARBA00023299"/>
    </source>
</evidence>
<proteinExistence type="inferred from homology"/>
<dbReference type="InterPro" id="IPR023214">
    <property type="entry name" value="HAD_sf"/>
</dbReference>
<dbReference type="SFLD" id="SFLDG01137">
    <property type="entry name" value="C1.6.1:_Phosphoserine_Phosphat"/>
    <property type="match status" value="1"/>
</dbReference>
<dbReference type="GO" id="GO:0006564">
    <property type="term" value="P:L-serine biosynthetic process"/>
    <property type="evidence" value="ECO:0007669"/>
    <property type="project" value="UniProtKB-KW"/>
</dbReference>
<comment type="catalytic activity">
    <reaction evidence="13">
        <text>O-phospho-D-serine + H2O = D-serine + phosphate</text>
        <dbReference type="Rhea" id="RHEA:24873"/>
        <dbReference type="ChEBI" id="CHEBI:15377"/>
        <dbReference type="ChEBI" id="CHEBI:35247"/>
        <dbReference type="ChEBI" id="CHEBI:43474"/>
        <dbReference type="ChEBI" id="CHEBI:58680"/>
        <dbReference type="EC" id="3.1.3.3"/>
    </reaction>
</comment>
<dbReference type="Pfam" id="PF00702">
    <property type="entry name" value="Hydrolase"/>
    <property type="match status" value="1"/>
</dbReference>
<gene>
    <name evidence="15" type="ORF">HELGO_WM14068</name>
</gene>
<name>A0A6S6T8A8_9GAMM</name>
<dbReference type="UniPathway" id="UPA00135">
    <property type="reaction ID" value="UER00198"/>
</dbReference>
<comment type="cofactor">
    <cofactor evidence="1">
        <name>Mg(2+)</name>
        <dbReference type="ChEBI" id="CHEBI:18420"/>
    </cofactor>
</comment>
<dbReference type="InterPro" id="IPR036412">
    <property type="entry name" value="HAD-like_sf"/>
</dbReference>
<dbReference type="AlphaFoldDB" id="A0A6S6T8A8"/>
<keyword evidence="7" id="KW-0479">Metal-binding</keyword>
<accession>A0A6S6T8A8</accession>
<comment type="similarity">
    <text evidence="3">Belongs to the HAD-like hydrolase superfamily. SerB family.</text>
</comment>
<evidence type="ECO:0000256" key="5">
    <source>
        <dbReference type="ARBA" id="ARBA00015196"/>
    </source>
</evidence>
<evidence type="ECO:0000256" key="13">
    <source>
        <dbReference type="ARBA" id="ARBA00048523"/>
    </source>
</evidence>
<dbReference type="EC" id="3.1.3.3" evidence="4"/>
<evidence type="ECO:0000256" key="8">
    <source>
        <dbReference type="ARBA" id="ARBA00022801"/>
    </source>
</evidence>
<dbReference type="SFLD" id="SFLDF00029">
    <property type="entry name" value="phosphoserine_phosphatase"/>
    <property type="match status" value="1"/>
</dbReference>
<organism evidence="15">
    <name type="scientific">uncultured Thiotrichaceae bacterium</name>
    <dbReference type="NCBI Taxonomy" id="298394"/>
    <lineage>
        <taxon>Bacteria</taxon>
        <taxon>Pseudomonadati</taxon>
        <taxon>Pseudomonadota</taxon>
        <taxon>Gammaproteobacteria</taxon>
        <taxon>Thiotrichales</taxon>
        <taxon>Thiotrichaceae</taxon>
        <taxon>environmental samples</taxon>
    </lineage>
</organism>
<dbReference type="GO" id="GO:0000287">
    <property type="term" value="F:magnesium ion binding"/>
    <property type="evidence" value="ECO:0007669"/>
    <property type="project" value="TreeGrafter"/>
</dbReference>
<dbReference type="EMBL" id="CACVAY010000049">
    <property type="protein sequence ID" value="CAA6811393.1"/>
    <property type="molecule type" value="Genomic_DNA"/>
</dbReference>
<dbReference type="SFLD" id="SFLDS00003">
    <property type="entry name" value="Haloacid_Dehalogenase"/>
    <property type="match status" value="1"/>
</dbReference>
<dbReference type="PANTHER" id="PTHR43344:SF2">
    <property type="entry name" value="PHOSPHOSERINE PHOSPHATASE"/>
    <property type="match status" value="1"/>
</dbReference>
<comment type="catalytic activity">
    <reaction evidence="12">
        <text>O-phospho-L-serine + H2O = L-serine + phosphate</text>
        <dbReference type="Rhea" id="RHEA:21208"/>
        <dbReference type="ChEBI" id="CHEBI:15377"/>
        <dbReference type="ChEBI" id="CHEBI:33384"/>
        <dbReference type="ChEBI" id="CHEBI:43474"/>
        <dbReference type="ChEBI" id="CHEBI:57524"/>
        <dbReference type="EC" id="3.1.3.3"/>
    </reaction>
</comment>
<dbReference type="InterPro" id="IPR004469">
    <property type="entry name" value="PSP"/>
</dbReference>
<dbReference type="NCBIfam" id="TIGR01488">
    <property type="entry name" value="HAD-SF-IB"/>
    <property type="match status" value="1"/>
</dbReference>
<evidence type="ECO:0000256" key="9">
    <source>
        <dbReference type="ARBA" id="ARBA00022842"/>
    </source>
</evidence>
<evidence type="ECO:0000256" key="14">
    <source>
        <dbReference type="PIRSR" id="PIRSR604469-1"/>
    </source>
</evidence>
<evidence type="ECO:0000256" key="12">
    <source>
        <dbReference type="ARBA" id="ARBA00048138"/>
    </source>
</evidence>
<dbReference type="GO" id="GO:0005737">
    <property type="term" value="C:cytoplasm"/>
    <property type="evidence" value="ECO:0007669"/>
    <property type="project" value="TreeGrafter"/>
</dbReference>
<evidence type="ECO:0000256" key="11">
    <source>
        <dbReference type="ARBA" id="ARBA00031693"/>
    </source>
</evidence>
<keyword evidence="6" id="KW-0028">Amino-acid biosynthesis</keyword>
<dbReference type="Gene3D" id="3.40.50.1000">
    <property type="entry name" value="HAD superfamily/HAD-like"/>
    <property type="match status" value="1"/>
</dbReference>
<evidence type="ECO:0000256" key="6">
    <source>
        <dbReference type="ARBA" id="ARBA00022605"/>
    </source>
</evidence>
<dbReference type="SUPFAM" id="SSF56784">
    <property type="entry name" value="HAD-like"/>
    <property type="match status" value="1"/>
</dbReference>
<keyword evidence="9" id="KW-0460">Magnesium</keyword>
<dbReference type="SFLD" id="SFLDG01136">
    <property type="entry name" value="C1.6:_Phosphoserine_Phosphatas"/>
    <property type="match status" value="1"/>
</dbReference>
<evidence type="ECO:0000313" key="15">
    <source>
        <dbReference type="EMBL" id="CAA6811393.1"/>
    </source>
</evidence>
<reference evidence="15" key="1">
    <citation type="submission" date="2020-01" db="EMBL/GenBank/DDBJ databases">
        <authorList>
            <person name="Meier V. D."/>
            <person name="Meier V D."/>
        </authorList>
    </citation>
    <scope>NUCLEOTIDE SEQUENCE</scope>
    <source>
        <strain evidence="15">HLG_WM_MAG_07</strain>
    </source>
</reference>